<dbReference type="Gene3D" id="3.40.50.720">
    <property type="entry name" value="NAD(P)-binding Rossmann-like Domain"/>
    <property type="match status" value="1"/>
</dbReference>
<evidence type="ECO:0000256" key="3">
    <source>
        <dbReference type="SAM" id="MobiDB-lite"/>
    </source>
</evidence>
<evidence type="ECO:0000313" key="6">
    <source>
        <dbReference type="Proteomes" id="UP000254866"/>
    </source>
</evidence>
<dbReference type="InterPro" id="IPR051609">
    <property type="entry name" value="NmrA/Isoflavone_reductase-like"/>
</dbReference>
<dbReference type="AlphaFoldDB" id="A0A370U2Z8"/>
<dbReference type="OrthoDB" id="419598at2759"/>
<dbReference type="GeneID" id="43594931"/>
<dbReference type="InterPro" id="IPR036291">
    <property type="entry name" value="NAD(P)-bd_dom_sf"/>
</dbReference>
<protein>
    <recommendedName>
        <fullName evidence="4">NmrA-like domain-containing protein</fullName>
    </recommendedName>
</protein>
<dbReference type="InterPro" id="IPR008030">
    <property type="entry name" value="NmrA-like"/>
</dbReference>
<dbReference type="PANTHER" id="PTHR47706">
    <property type="entry name" value="NMRA-LIKE FAMILY PROTEIN"/>
    <property type="match status" value="1"/>
</dbReference>
<evidence type="ECO:0000256" key="2">
    <source>
        <dbReference type="ARBA" id="ARBA00023002"/>
    </source>
</evidence>
<sequence length="320" mass="35477">MLILIAGITGNVGQQAARAGLERDHQIRGLGRSPTKLDAAIRSGLESFVESKNYYDISALEQAVHGVDAVICAYGGLPELALDGQLLLLRAAERAGIKRYLAASWNYDWRRISFQDEEVYDPYIAFHAHATISSSIKTLHILTGILAEVFFGSHKERGFTPADDGVWDPEPQGSATTGPNSRVRAMDVYGTGNEPWYFTSEADAGAFSIEVVTGPDAEKGGFVNLVSWVHSLREVAEIYQKVHPEAKVDITEKGSVEELEKKAIAGREKWGRAKFWEYHRLFFQLFTVKGIWNLGKLDNDKYPGAKATSLERFLKDNANI</sequence>
<name>A0A370U2Z8_9HELO</name>
<dbReference type="GO" id="GO:0016491">
    <property type="term" value="F:oxidoreductase activity"/>
    <property type="evidence" value="ECO:0007669"/>
    <property type="project" value="UniProtKB-KW"/>
</dbReference>
<comment type="caution">
    <text evidence="5">The sequence shown here is derived from an EMBL/GenBank/DDBJ whole genome shotgun (WGS) entry which is preliminary data.</text>
</comment>
<proteinExistence type="predicted"/>
<keyword evidence="2" id="KW-0560">Oxidoreductase</keyword>
<evidence type="ECO:0000259" key="4">
    <source>
        <dbReference type="Pfam" id="PF05368"/>
    </source>
</evidence>
<dbReference type="SUPFAM" id="SSF51735">
    <property type="entry name" value="NAD(P)-binding Rossmann-fold domains"/>
    <property type="match status" value="1"/>
</dbReference>
<keyword evidence="1" id="KW-0521">NADP</keyword>
<evidence type="ECO:0000256" key="1">
    <source>
        <dbReference type="ARBA" id="ARBA00022857"/>
    </source>
</evidence>
<dbReference type="RefSeq" id="XP_031874759.1">
    <property type="nucleotide sequence ID" value="XM_032010705.1"/>
</dbReference>
<keyword evidence="6" id="KW-1185">Reference proteome</keyword>
<feature type="region of interest" description="Disordered" evidence="3">
    <location>
        <begin position="161"/>
        <end position="180"/>
    </location>
</feature>
<organism evidence="5 6">
    <name type="scientific">Venustampulla echinocandica</name>
    <dbReference type="NCBI Taxonomy" id="2656787"/>
    <lineage>
        <taxon>Eukaryota</taxon>
        <taxon>Fungi</taxon>
        <taxon>Dikarya</taxon>
        <taxon>Ascomycota</taxon>
        <taxon>Pezizomycotina</taxon>
        <taxon>Leotiomycetes</taxon>
        <taxon>Helotiales</taxon>
        <taxon>Pleuroascaceae</taxon>
        <taxon>Venustampulla</taxon>
    </lineage>
</organism>
<dbReference type="Pfam" id="PF05368">
    <property type="entry name" value="NmrA"/>
    <property type="match status" value="1"/>
</dbReference>
<gene>
    <name evidence="5" type="ORF">BP5553_02082</name>
</gene>
<dbReference type="Proteomes" id="UP000254866">
    <property type="component" value="Unassembled WGS sequence"/>
</dbReference>
<feature type="domain" description="NmrA-like" evidence="4">
    <location>
        <begin position="2"/>
        <end position="242"/>
    </location>
</feature>
<dbReference type="PANTHER" id="PTHR47706:SF9">
    <property type="entry name" value="NMRA-LIKE DOMAIN-CONTAINING PROTEIN-RELATED"/>
    <property type="match status" value="1"/>
</dbReference>
<dbReference type="EMBL" id="NPIC01000001">
    <property type="protein sequence ID" value="RDL42103.1"/>
    <property type="molecule type" value="Genomic_DNA"/>
</dbReference>
<accession>A0A370U2Z8</accession>
<evidence type="ECO:0000313" key="5">
    <source>
        <dbReference type="EMBL" id="RDL42103.1"/>
    </source>
</evidence>
<reference evidence="5 6" key="1">
    <citation type="journal article" date="2018" name="IMA Fungus">
        <title>IMA Genome-F 9: Draft genome sequence of Annulohypoxylon stygium, Aspergillus mulundensis, Berkeleyomyces basicola (syn. Thielaviopsis basicola), Ceratocystis smalleyi, two Cercospora beticola strains, Coleophoma cylindrospora, Fusarium fracticaudum, Phialophora cf. hyalina, and Morchella septimelata.</title>
        <authorList>
            <person name="Wingfield B.D."/>
            <person name="Bills G.F."/>
            <person name="Dong Y."/>
            <person name="Huang W."/>
            <person name="Nel W.J."/>
            <person name="Swalarsk-Parry B.S."/>
            <person name="Vaghefi N."/>
            <person name="Wilken P.M."/>
            <person name="An Z."/>
            <person name="de Beer Z.W."/>
            <person name="De Vos L."/>
            <person name="Chen L."/>
            <person name="Duong T.A."/>
            <person name="Gao Y."/>
            <person name="Hammerbacher A."/>
            <person name="Kikkert J.R."/>
            <person name="Li Y."/>
            <person name="Li H."/>
            <person name="Li K."/>
            <person name="Li Q."/>
            <person name="Liu X."/>
            <person name="Ma X."/>
            <person name="Naidoo K."/>
            <person name="Pethybridge S.J."/>
            <person name="Sun J."/>
            <person name="Steenkamp E.T."/>
            <person name="van der Nest M.A."/>
            <person name="van Wyk S."/>
            <person name="Wingfield M.J."/>
            <person name="Xiong C."/>
            <person name="Yue Q."/>
            <person name="Zhang X."/>
        </authorList>
    </citation>
    <scope>NUCLEOTIDE SEQUENCE [LARGE SCALE GENOMIC DNA]</scope>
    <source>
        <strain evidence="5 6">BP 5553</strain>
    </source>
</reference>
<dbReference type="STRING" id="2656787.A0A370U2Z8"/>